<dbReference type="EMBL" id="JAFEJA010000001">
    <property type="protein sequence ID" value="MBM9617238.1"/>
    <property type="molecule type" value="Genomic_DNA"/>
</dbReference>
<dbReference type="SMART" id="SM00418">
    <property type="entry name" value="HTH_ARSR"/>
    <property type="match status" value="1"/>
</dbReference>
<dbReference type="RefSeq" id="WP_205371659.1">
    <property type="nucleotide sequence ID" value="NZ_JAFEJA010000001.1"/>
</dbReference>
<organism evidence="2 3">
    <name type="scientific">Streptomyces zhihengii</name>
    <dbReference type="NCBI Taxonomy" id="1818004"/>
    <lineage>
        <taxon>Bacteria</taxon>
        <taxon>Bacillati</taxon>
        <taxon>Actinomycetota</taxon>
        <taxon>Actinomycetes</taxon>
        <taxon>Kitasatosporales</taxon>
        <taxon>Streptomycetaceae</taxon>
        <taxon>Streptomyces</taxon>
    </lineage>
</organism>
<reference evidence="2 3" key="1">
    <citation type="journal article" date="2016" name="Arch. Microbiol.">
        <title>Streptomyces zhihengii sp. nov., isolated from rhizospheric soil of Psammosilene tunicoides.</title>
        <authorList>
            <person name="Huang M.J."/>
            <person name="Fei J.J."/>
            <person name="Salam N."/>
            <person name="Kim C.J."/>
            <person name="Hozzein W.N."/>
            <person name="Xiao M."/>
            <person name="Huang H.Q."/>
            <person name="Li W.J."/>
        </authorList>
    </citation>
    <scope>NUCLEOTIDE SEQUENCE [LARGE SCALE GENOMIC DNA]</scope>
    <source>
        <strain evidence="2 3">YIM T102</strain>
    </source>
</reference>
<evidence type="ECO:0000313" key="3">
    <source>
        <dbReference type="Proteomes" id="UP000664109"/>
    </source>
</evidence>
<name>A0ABS2UJG3_9ACTN</name>
<dbReference type="Gene3D" id="1.10.10.10">
    <property type="entry name" value="Winged helix-like DNA-binding domain superfamily/Winged helix DNA-binding domain"/>
    <property type="match status" value="1"/>
</dbReference>
<proteinExistence type="predicted"/>
<sequence>MLRFHFTAEDLANTRLAPSPHPLWETASSLHRFQTRNGRWMYADWYRNACASLQESGLGRPVGAMLLPLFPRARYYADFLTPAEGVDGLDTALEAILATPDTQVRREMALAGRASRLPSWTTRLGEQPLRRELVEVLRAYHRTVLAPHEEHVQQALQAERARSARHLLSGGVAGLLSHLTPAVRWRHPVLEVPGYPTESDVHLNGRGLLLIPTYFCWNLPVALADPGLPPVLAYPVHHAAPSPPGEEQALQSLLGRTRATVLRAAAAGVTTSEAARQAGVSTGTATHHTTALRDAGLISSRRCANTVLHTLTALGAALLRAQQRT</sequence>
<keyword evidence="3" id="KW-1185">Reference proteome</keyword>
<protein>
    <submittedName>
        <fullName evidence="2">ArsR family transcriptional regulator</fullName>
    </submittedName>
</protein>
<accession>A0ABS2UJG3</accession>
<evidence type="ECO:0000313" key="2">
    <source>
        <dbReference type="EMBL" id="MBM9617238.1"/>
    </source>
</evidence>
<dbReference type="Pfam" id="PF19361">
    <property type="entry name" value="DUF5937"/>
    <property type="match status" value="1"/>
</dbReference>
<comment type="caution">
    <text evidence="2">The sequence shown here is derived from an EMBL/GenBank/DDBJ whole genome shotgun (WGS) entry which is preliminary data.</text>
</comment>
<dbReference type="Proteomes" id="UP000664109">
    <property type="component" value="Unassembled WGS sequence"/>
</dbReference>
<feature type="domain" description="HTH arsR-type" evidence="1">
    <location>
        <begin position="248"/>
        <end position="323"/>
    </location>
</feature>
<dbReference type="InterPro" id="IPR036390">
    <property type="entry name" value="WH_DNA-bd_sf"/>
</dbReference>
<dbReference type="SUPFAM" id="SSF46785">
    <property type="entry name" value="Winged helix' DNA-binding domain"/>
    <property type="match status" value="1"/>
</dbReference>
<dbReference type="InterPro" id="IPR001845">
    <property type="entry name" value="HTH_ArsR_DNA-bd_dom"/>
</dbReference>
<evidence type="ECO:0000259" key="1">
    <source>
        <dbReference type="SMART" id="SM00418"/>
    </source>
</evidence>
<dbReference type="InterPro" id="IPR036388">
    <property type="entry name" value="WH-like_DNA-bd_sf"/>
</dbReference>
<gene>
    <name evidence="2" type="ORF">JE024_00550</name>
</gene>
<dbReference type="InterPro" id="IPR045981">
    <property type="entry name" value="DUF5937"/>
</dbReference>